<dbReference type="AlphaFoldDB" id="A0A8W7PE59"/>
<dbReference type="EnsemblMetazoa" id="ACOM030231-RA">
    <property type="protein sequence ID" value="ACOM030231-PA.1"/>
    <property type="gene ID" value="ACOM030231"/>
</dbReference>
<name>A0A8W7PE59_ANOCL</name>
<organism evidence="1">
    <name type="scientific">Anopheles coluzzii</name>
    <name type="common">African malaria mosquito</name>
    <dbReference type="NCBI Taxonomy" id="1518534"/>
    <lineage>
        <taxon>Eukaryota</taxon>
        <taxon>Metazoa</taxon>
        <taxon>Ecdysozoa</taxon>
        <taxon>Arthropoda</taxon>
        <taxon>Hexapoda</taxon>
        <taxon>Insecta</taxon>
        <taxon>Pterygota</taxon>
        <taxon>Neoptera</taxon>
        <taxon>Endopterygota</taxon>
        <taxon>Diptera</taxon>
        <taxon>Nematocera</taxon>
        <taxon>Culicoidea</taxon>
        <taxon>Culicidae</taxon>
        <taxon>Anophelinae</taxon>
        <taxon>Anopheles</taxon>
    </lineage>
</organism>
<evidence type="ECO:0000313" key="1">
    <source>
        <dbReference type="EnsemblMetazoa" id="ACOM030231-PA.1"/>
    </source>
</evidence>
<dbReference type="Proteomes" id="UP000075882">
    <property type="component" value="Unassembled WGS sequence"/>
</dbReference>
<protein>
    <submittedName>
        <fullName evidence="1">Uncharacterized protein</fullName>
    </submittedName>
</protein>
<reference evidence="1" key="1">
    <citation type="submission" date="2022-08" db="UniProtKB">
        <authorList>
            <consortium name="EnsemblMetazoa"/>
        </authorList>
    </citation>
    <scope>IDENTIFICATION</scope>
</reference>
<accession>A0A8W7PE59</accession>
<sequence>MLVKLFNLTRAGERGERAAPEQFIPRSLSLVLGPMRVGADRLSTCAPDALQNWSSVTEHSARVTQPERRTLVAALFACACVQGPVTLRGVVSQAGQAGRVRSTAHSVDFGLHFGDSRCTTA</sequence>
<proteinExistence type="predicted"/>